<evidence type="ECO:0000256" key="4">
    <source>
        <dbReference type="ARBA" id="ARBA00022511"/>
    </source>
</evidence>
<keyword evidence="5 18" id="KW-0348">Hemagglutinin</keyword>
<keyword evidence="8" id="KW-1161">Viral attachment to host cell</keyword>
<accession>A0A346NTM6</accession>
<gene>
    <name evidence="20" type="primary">HN</name>
</gene>
<dbReference type="Proteomes" id="UP000502241">
    <property type="component" value="Segment"/>
</dbReference>
<keyword evidence="21" id="KW-1185">Reference proteome</keyword>
<dbReference type="InterPro" id="IPR000665">
    <property type="entry name" value="Hemagglutn/HN"/>
</dbReference>
<evidence type="ECO:0000256" key="12">
    <source>
        <dbReference type="ARBA" id="ARBA00022968"/>
    </source>
</evidence>
<feature type="disulfide bond" evidence="17">
    <location>
        <begin position="249"/>
        <end position="262"/>
    </location>
</feature>
<keyword evidence="13 19" id="KW-1133">Transmembrane helix</keyword>
<keyword evidence="6" id="KW-0945">Host-virus interaction</keyword>
<proteinExistence type="inferred from homology"/>
<evidence type="ECO:0000313" key="20">
    <source>
        <dbReference type="EMBL" id="AXR70619.1"/>
    </source>
</evidence>
<keyword evidence="7 19" id="KW-0812">Transmembrane</keyword>
<keyword evidence="12" id="KW-0735">Signal-anchor</keyword>
<evidence type="ECO:0000256" key="2">
    <source>
        <dbReference type="ARBA" id="ARBA00004336"/>
    </source>
</evidence>
<keyword evidence="11 18" id="KW-0261">Viral envelope protein</keyword>
<feature type="disulfide bond" evidence="17">
    <location>
        <begin position="183"/>
        <end position="207"/>
    </location>
</feature>
<evidence type="ECO:0000256" key="19">
    <source>
        <dbReference type="SAM" id="Phobius"/>
    </source>
</evidence>
<evidence type="ECO:0000256" key="13">
    <source>
        <dbReference type="ARBA" id="ARBA00022989"/>
    </source>
</evidence>
<name>A0A346NTM6_9MONO</name>
<dbReference type="GO" id="GO:0046718">
    <property type="term" value="P:symbiont entry into host cell"/>
    <property type="evidence" value="ECO:0007669"/>
    <property type="project" value="UniProtKB-KW"/>
</dbReference>
<reference evidence="20 21" key="1">
    <citation type="journal article" date="2018" name="Sci. Rep.">
        <title>Isolation and characterization of novel bat paramyxovirus B16-40 potentially belonging to the proposed genus Shaanvirus.</title>
        <authorList>
            <person name="Noh J.Y."/>
            <person name="Jeong D.G."/>
            <person name="Yoon S.W."/>
            <person name="Kim J.H."/>
            <person name="Choi Y.G."/>
            <person name="Kang S.Y."/>
            <person name="Kim H.K."/>
        </authorList>
    </citation>
    <scope>NUCLEOTIDE SEQUENCE [LARGE SCALE GENOMIC DNA]</scope>
    <source>
        <strain evidence="20">Bat-ParaV/B16-40</strain>
    </source>
</reference>
<evidence type="ECO:0000256" key="3">
    <source>
        <dbReference type="ARBA" id="ARBA00007701"/>
    </source>
</evidence>
<dbReference type="GO" id="GO:0004308">
    <property type="term" value="F:exo-alpha-sialidase activity"/>
    <property type="evidence" value="ECO:0007669"/>
    <property type="project" value="InterPro"/>
</dbReference>
<keyword evidence="14 19" id="KW-0472">Membrane</keyword>
<dbReference type="Pfam" id="PF00423">
    <property type="entry name" value="HN"/>
    <property type="match status" value="1"/>
</dbReference>
<keyword evidence="4" id="KW-1032">Host cell membrane</keyword>
<comment type="similarity">
    <text evidence="3 18">Belongs to the paramyxoviruses hemagglutinin-neuraminidase family.</text>
</comment>
<keyword evidence="16" id="KW-1160">Virus entry into host cell</keyword>
<evidence type="ECO:0000256" key="8">
    <source>
        <dbReference type="ARBA" id="ARBA00022804"/>
    </source>
</evidence>
<evidence type="ECO:0000256" key="17">
    <source>
        <dbReference type="PIRSR" id="PIRSR001072-2"/>
    </source>
</evidence>
<feature type="disulfide bond" evidence="17">
    <location>
        <begin position="458"/>
        <end position="468"/>
    </location>
</feature>
<evidence type="ECO:0000256" key="10">
    <source>
        <dbReference type="ARBA" id="ARBA00022870"/>
    </source>
</evidence>
<dbReference type="EMBL" id="MG230624">
    <property type="protein sequence ID" value="AXR70619.1"/>
    <property type="molecule type" value="Viral_cRNA"/>
</dbReference>
<evidence type="ECO:0000256" key="9">
    <source>
        <dbReference type="ARBA" id="ARBA00022844"/>
    </source>
</evidence>
<feature type="disulfide bond" evidence="17">
    <location>
        <begin position="530"/>
        <end position="539"/>
    </location>
</feature>
<dbReference type="InterPro" id="IPR016285">
    <property type="entry name" value="Hemagglutn-neuramid"/>
</dbReference>
<dbReference type="PIRSF" id="PIRSF001072">
    <property type="entry name" value="Hemagglut-neuramid_paramyxoV"/>
    <property type="match status" value="1"/>
</dbReference>
<dbReference type="GO" id="GO:0019062">
    <property type="term" value="P:virion attachment to host cell"/>
    <property type="evidence" value="ECO:0007669"/>
    <property type="project" value="UniProtKB-KW"/>
</dbReference>
<keyword evidence="10" id="KW-1043">Host membrane</keyword>
<dbReference type="GO" id="GO:0019031">
    <property type="term" value="C:viral envelope"/>
    <property type="evidence" value="ECO:0007669"/>
    <property type="project" value="UniProtKB-KW"/>
</dbReference>
<evidence type="ECO:0000256" key="16">
    <source>
        <dbReference type="ARBA" id="ARBA00023296"/>
    </source>
</evidence>
<dbReference type="GO" id="GO:0055036">
    <property type="term" value="C:virion membrane"/>
    <property type="evidence" value="ECO:0007669"/>
    <property type="project" value="UniProtKB-SubCell"/>
</dbReference>
<evidence type="ECO:0000256" key="15">
    <source>
        <dbReference type="ARBA" id="ARBA00023180"/>
    </source>
</evidence>
<evidence type="ECO:0000256" key="18">
    <source>
        <dbReference type="RuleBase" id="RU004216"/>
    </source>
</evidence>
<dbReference type="Gene3D" id="2.120.10.10">
    <property type="match status" value="1"/>
</dbReference>
<dbReference type="SUPFAM" id="SSF50939">
    <property type="entry name" value="Sialidases"/>
    <property type="match status" value="1"/>
</dbReference>
<keyword evidence="9" id="KW-0946">Virion</keyword>
<dbReference type="GO" id="GO:0046789">
    <property type="term" value="F:host cell surface receptor binding"/>
    <property type="evidence" value="ECO:0007669"/>
    <property type="project" value="InterPro"/>
</dbReference>
<comment type="subcellular location">
    <subcellularLocation>
        <location evidence="2">Host cell membrane</location>
        <topology evidence="2">Single-pass type II membrane protein</topology>
    </subcellularLocation>
    <subcellularLocation>
        <location evidence="1">Virion membrane</location>
        <topology evidence="1">Single-pass type II membrane protein</topology>
    </subcellularLocation>
</comment>
<dbReference type="CDD" id="cd15469">
    <property type="entry name" value="HN"/>
    <property type="match status" value="1"/>
</dbReference>
<evidence type="ECO:0000256" key="6">
    <source>
        <dbReference type="ARBA" id="ARBA00022581"/>
    </source>
</evidence>
<sequence>MDSNYFGEEKKRSISNNHHENQKCSQCIVIFTSILGILSLLALIALNVANLSMILAGPKNDQKDNTLLNSIDSNTKEIKDLTVTSILPKMTLINSASSLLIPSLIRESTKSIQYEIYKYCNTIPNGGTQTCDQGILFQHSPLFSEYDPNLLMECNTRTASNVESLTPVVFDSFIPSVTTLKGCTRIPSFSLGPQTFAYTHNQIAGGCTDWSFSSQDWVIGIIESGYNNTPIFRTLQRWHFDDPINRKSCSTTVSSKGAWIICSIATSSETDDYKNDGIMDLFVAYQDVYGRRYSWIITESEIDFDYQYVAMYPSVGSGIAVNGKIYFLVYGGLKNKIQGNARCPTELCNEQGDLQSICNKAQSPFRFGDVQILNGILTFDDQIESRPNITVRTLNPQDQIVGAEGRLYYAPYAKRYYIYVRSSSWYPFPQFGEINLLTDLRVKWSNYTSVTRPGGGSCGSTRRCPRDCLTGVYTDIYLLSSKDGLAATVELIGDTQRRGPTIKLIDINKQYLQYIITTTTQSAAYTTTTCFLFNHKPWCISIVEMSPATIGSMAPVSFMYPIWSSCSTKYVSQSLNDLEPPDNNIFTS</sequence>
<evidence type="ECO:0000256" key="1">
    <source>
        <dbReference type="ARBA" id="ARBA00004208"/>
    </source>
</evidence>
<protein>
    <submittedName>
        <fullName evidence="20">Attachment HN glycoprotein</fullName>
    </submittedName>
</protein>
<evidence type="ECO:0000313" key="21">
    <source>
        <dbReference type="Proteomes" id="UP000502241"/>
    </source>
</evidence>
<dbReference type="GO" id="GO:0020002">
    <property type="term" value="C:host cell plasma membrane"/>
    <property type="evidence" value="ECO:0007669"/>
    <property type="project" value="UniProtKB-SubCell"/>
</dbReference>
<evidence type="ECO:0000256" key="7">
    <source>
        <dbReference type="ARBA" id="ARBA00022692"/>
    </source>
</evidence>
<feature type="transmembrane region" description="Helical" evidence="19">
    <location>
        <begin position="27"/>
        <end position="49"/>
    </location>
</feature>
<keyword evidence="17" id="KW-1015">Disulfide bond</keyword>
<keyword evidence="15" id="KW-0325">Glycoprotein</keyword>
<evidence type="ECO:0000256" key="14">
    <source>
        <dbReference type="ARBA" id="ARBA00023136"/>
    </source>
</evidence>
<evidence type="ECO:0000256" key="11">
    <source>
        <dbReference type="ARBA" id="ARBA00022879"/>
    </source>
</evidence>
<dbReference type="InterPro" id="IPR036278">
    <property type="entry name" value="Sialidase_sf"/>
</dbReference>
<evidence type="ECO:0000256" key="5">
    <source>
        <dbReference type="ARBA" id="ARBA00022546"/>
    </source>
</evidence>
<organism evidence="20 21">
    <name type="scientific">Shaan virus</name>
    <dbReference type="NCBI Taxonomy" id="2848072"/>
    <lineage>
        <taxon>Viruses</taxon>
        <taxon>Riboviria</taxon>
        <taxon>Orthornavirae</taxon>
        <taxon>Negarnaviricota</taxon>
        <taxon>Haploviricotina</taxon>
        <taxon>Monjiviricetes</taxon>
        <taxon>Mononegavirales</taxon>
        <taxon>Paramyxoviridae</taxon>
        <taxon>Orthoparamyxovirinae</taxon>
        <taxon>Parajeilongvirus</taxon>
        <taxon>Parajeilongvirus miniopteri</taxon>
        <taxon>Jeilongvirus miniopteri</taxon>
    </lineage>
</organism>